<sequence length="126" mass="13961">MSDDLTTPAGVESRLRRLVTDLTLAQQALANARDAEVEAKHAFEASRRRAIFSGDCPKVTRGGYTTADRDAWVDEQAKTQRYQYDLAVARREAAQDHLRVVRDPAEIVRSLGASVRQAYEIAGSGR</sequence>
<dbReference type="EMBL" id="FOBF01000053">
    <property type="protein sequence ID" value="SEN89002.1"/>
    <property type="molecule type" value="Genomic_DNA"/>
</dbReference>
<gene>
    <name evidence="1" type="ORF">SAMN05660976_08544</name>
</gene>
<accession>A0A1H8K7M6</accession>
<dbReference type="AlphaFoldDB" id="A0A1H8K7M6"/>
<keyword evidence="2" id="KW-1185">Reference proteome</keyword>
<evidence type="ECO:0000313" key="1">
    <source>
        <dbReference type="EMBL" id="SEN89002.1"/>
    </source>
</evidence>
<dbReference type="RefSeq" id="WP_091106137.1">
    <property type="nucleotide sequence ID" value="NZ_FOBF01000053.1"/>
</dbReference>
<proteinExistence type="predicted"/>
<protein>
    <submittedName>
        <fullName evidence="1">Uncharacterized protein</fullName>
    </submittedName>
</protein>
<dbReference type="Proteomes" id="UP000198953">
    <property type="component" value="Unassembled WGS sequence"/>
</dbReference>
<organism evidence="1 2">
    <name type="scientific">Nonomuraea pusilla</name>
    <dbReference type="NCBI Taxonomy" id="46177"/>
    <lineage>
        <taxon>Bacteria</taxon>
        <taxon>Bacillati</taxon>
        <taxon>Actinomycetota</taxon>
        <taxon>Actinomycetes</taxon>
        <taxon>Streptosporangiales</taxon>
        <taxon>Streptosporangiaceae</taxon>
        <taxon>Nonomuraea</taxon>
    </lineage>
</organism>
<dbReference type="STRING" id="46177.SAMN05660976_08544"/>
<dbReference type="OrthoDB" id="3698115at2"/>
<evidence type="ECO:0000313" key="2">
    <source>
        <dbReference type="Proteomes" id="UP000198953"/>
    </source>
</evidence>
<name>A0A1H8K7M6_9ACTN</name>
<reference evidence="1 2" key="1">
    <citation type="submission" date="2016-10" db="EMBL/GenBank/DDBJ databases">
        <authorList>
            <person name="de Groot N.N."/>
        </authorList>
    </citation>
    <scope>NUCLEOTIDE SEQUENCE [LARGE SCALE GENOMIC DNA]</scope>
    <source>
        <strain evidence="1 2">DSM 43357</strain>
    </source>
</reference>